<sequence>MRFAIFAGSLLATLAHDTPVANADASVTTPPSDIASELFKPLCAVAPPGVNFVRDCDIAVNTVLFRNNDLNYGAAGSGKADGAQRGRCKIFLAGPRNCQRSGNDMWNDYQQIRAHGCSRCGTKTWGELDVCRTTVNYVA</sequence>
<dbReference type="AlphaFoldDB" id="A0AAN6VHI2"/>
<reference evidence="2" key="2">
    <citation type="submission" date="2023-05" db="EMBL/GenBank/DDBJ databases">
        <authorList>
            <consortium name="Lawrence Berkeley National Laboratory"/>
            <person name="Steindorff A."/>
            <person name="Hensen N."/>
            <person name="Bonometti L."/>
            <person name="Westerberg I."/>
            <person name="Brannstrom I.O."/>
            <person name="Guillou S."/>
            <person name="Cros-Aarteil S."/>
            <person name="Calhoun S."/>
            <person name="Haridas S."/>
            <person name="Kuo A."/>
            <person name="Mondo S."/>
            <person name="Pangilinan J."/>
            <person name="Riley R."/>
            <person name="Labutti K."/>
            <person name="Andreopoulos B."/>
            <person name="Lipzen A."/>
            <person name="Chen C."/>
            <person name="Yanf M."/>
            <person name="Daum C."/>
            <person name="Ng V."/>
            <person name="Clum A."/>
            <person name="Ohm R."/>
            <person name="Martin F."/>
            <person name="Silar P."/>
            <person name="Natvig D."/>
            <person name="Lalanne C."/>
            <person name="Gautier V."/>
            <person name="Ament-Velasquez S.L."/>
            <person name="Kruys A."/>
            <person name="Hutchinson M.I."/>
            <person name="Powell A.J."/>
            <person name="Barry K."/>
            <person name="Miller A.N."/>
            <person name="Grigoriev I.V."/>
            <person name="Debuchy R."/>
            <person name="Gladieux P."/>
            <person name="Thoren M.H."/>
            <person name="Johannesson H."/>
        </authorList>
    </citation>
    <scope>NUCLEOTIDE SEQUENCE</scope>
    <source>
        <strain evidence="2">CBS 538.74</strain>
    </source>
</reference>
<proteinExistence type="predicted"/>
<dbReference type="InterPro" id="IPR029167">
    <property type="entry name" value="Mug117"/>
</dbReference>
<gene>
    <name evidence="2" type="ORF">C8A00DRAFT_36120</name>
</gene>
<keyword evidence="1" id="KW-0732">Signal</keyword>
<dbReference type="Proteomes" id="UP001302745">
    <property type="component" value="Unassembled WGS sequence"/>
</dbReference>
<comment type="caution">
    <text evidence="2">The sequence shown here is derived from an EMBL/GenBank/DDBJ whole genome shotgun (WGS) entry which is preliminary data.</text>
</comment>
<evidence type="ECO:0000256" key="1">
    <source>
        <dbReference type="SAM" id="SignalP"/>
    </source>
</evidence>
<reference evidence="2" key="1">
    <citation type="journal article" date="2023" name="Mol. Phylogenet. Evol.">
        <title>Genome-scale phylogeny and comparative genomics of the fungal order Sordariales.</title>
        <authorList>
            <person name="Hensen N."/>
            <person name="Bonometti L."/>
            <person name="Westerberg I."/>
            <person name="Brannstrom I.O."/>
            <person name="Guillou S."/>
            <person name="Cros-Aarteil S."/>
            <person name="Calhoun S."/>
            <person name="Haridas S."/>
            <person name="Kuo A."/>
            <person name="Mondo S."/>
            <person name="Pangilinan J."/>
            <person name="Riley R."/>
            <person name="LaButti K."/>
            <person name="Andreopoulos B."/>
            <person name="Lipzen A."/>
            <person name="Chen C."/>
            <person name="Yan M."/>
            <person name="Daum C."/>
            <person name="Ng V."/>
            <person name="Clum A."/>
            <person name="Steindorff A."/>
            <person name="Ohm R.A."/>
            <person name="Martin F."/>
            <person name="Silar P."/>
            <person name="Natvig D.O."/>
            <person name="Lalanne C."/>
            <person name="Gautier V."/>
            <person name="Ament-Velasquez S.L."/>
            <person name="Kruys A."/>
            <person name="Hutchinson M.I."/>
            <person name="Powell A.J."/>
            <person name="Barry K."/>
            <person name="Miller A.N."/>
            <person name="Grigoriev I.V."/>
            <person name="Debuchy R."/>
            <person name="Gladieux P."/>
            <person name="Hiltunen Thoren M."/>
            <person name="Johannesson H."/>
        </authorList>
    </citation>
    <scope>NUCLEOTIDE SEQUENCE</scope>
    <source>
        <strain evidence="2">CBS 538.74</strain>
    </source>
</reference>
<evidence type="ECO:0000313" key="3">
    <source>
        <dbReference type="Proteomes" id="UP001302745"/>
    </source>
</evidence>
<name>A0AAN6VHI2_9PEZI</name>
<dbReference type="Pfam" id="PF15474">
    <property type="entry name" value="MU117"/>
    <property type="match status" value="1"/>
</dbReference>
<organism evidence="2 3">
    <name type="scientific">Chaetomidium leptoderma</name>
    <dbReference type="NCBI Taxonomy" id="669021"/>
    <lineage>
        <taxon>Eukaryota</taxon>
        <taxon>Fungi</taxon>
        <taxon>Dikarya</taxon>
        <taxon>Ascomycota</taxon>
        <taxon>Pezizomycotina</taxon>
        <taxon>Sordariomycetes</taxon>
        <taxon>Sordariomycetidae</taxon>
        <taxon>Sordariales</taxon>
        <taxon>Chaetomiaceae</taxon>
        <taxon>Chaetomidium</taxon>
    </lineage>
</organism>
<keyword evidence="3" id="KW-1185">Reference proteome</keyword>
<evidence type="ECO:0000313" key="2">
    <source>
        <dbReference type="EMBL" id="KAK4151219.1"/>
    </source>
</evidence>
<accession>A0AAN6VHI2</accession>
<dbReference type="EMBL" id="MU857026">
    <property type="protein sequence ID" value="KAK4151219.1"/>
    <property type="molecule type" value="Genomic_DNA"/>
</dbReference>
<feature type="signal peptide" evidence="1">
    <location>
        <begin position="1"/>
        <end position="23"/>
    </location>
</feature>
<feature type="chain" id="PRO_5042861307" evidence="1">
    <location>
        <begin position="24"/>
        <end position="139"/>
    </location>
</feature>
<protein>
    <submittedName>
        <fullName evidence="2">Uncharacterized protein</fullName>
    </submittedName>
</protein>